<keyword evidence="2" id="KW-0472">Membrane</keyword>
<reference evidence="3" key="1">
    <citation type="journal article" date="2015" name="Nature">
        <title>Complex archaea that bridge the gap between prokaryotes and eukaryotes.</title>
        <authorList>
            <person name="Spang A."/>
            <person name="Saw J.H."/>
            <person name="Jorgensen S.L."/>
            <person name="Zaremba-Niedzwiedzka K."/>
            <person name="Martijn J."/>
            <person name="Lind A.E."/>
            <person name="van Eijk R."/>
            <person name="Schleper C."/>
            <person name="Guy L."/>
            <person name="Ettema T.J."/>
        </authorList>
    </citation>
    <scope>NUCLEOTIDE SEQUENCE</scope>
</reference>
<keyword evidence="2" id="KW-1133">Transmembrane helix</keyword>
<feature type="transmembrane region" description="Helical" evidence="2">
    <location>
        <begin position="32"/>
        <end position="54"/>
    </location>
</feature>
<keyword evidence="2" id="KW-0812">Transmembrane</keyword>
<evidence type="ECO:0000313" key="3">
    <source>
        <dbReference type="EMBL" id="KKL50437.1"/>
    </source>
</evidence>
<dbReference type="EMBL" id="LAZR01032597">
    <property type="protein sequence ID" value="KKL50437.1"/>
    <property type="molecule type" value="Genomic_DNA"/>
</dbReference>
<dbReference type="AlphaFoldDB" id="A0A0F9FH51"/>
<name>A0A0F9FH51_9ZZZZ</name>
<comment type="caution">
    <text evidence="3">The sequence shown here is derived from an EMBL/GenBank/DDBJ whole genome shotgun (WGS) entry which is preliminary data.</text>
</comment>
<sequence>MLVVLSVDVIMAGVVGRGRMPLQTDGSHGWRVVPWPVVVLMGMPIVILVDVCYLHRRGGLSSASKGGGSCPARPLSIVSL</sequence>
<protein>
    <submittedName>
        <fullName evidence="3">Uncharacterized protein</fullName>
    </submittedName>
</protein>
<proteinExistence type="predicted"/>
<evidence type="ECO:0000256" key="1">
    <source>
        <dbReference type="SAM" id="MobiDB-lite"/>
    </source>
</evidence>
<gene>
    <name evidence="3" type="ORF">LCGC14_2305510</name>
</gene>
<accession>A0A0F9FH51</accession>
<organism evidence="3">
    <name type="scientific">marine sediment metagenome</name>
    <dbReference type="NCBI Taxonomy" id="412755"/>
    <lineage>
        <taxon>unclassified sequences</taxon>
        <taxon>metagenomes</taxon>
        <taxon>ecological metagenomes</taxon>
    </lineage>
</organism>
<feature type="region of interest" description="Disordered" evidence="1">
    <location>
        <begin position="59"/>
        <end position="80"/>
    </location>
</feature>
<evidence type="ECO:0000256" key="2">
    <source>
        <dbReference type="SAM" id="Phobius"/>
    </source>
</evidence>